<evidence type="ECO:0008006" key="3">
    <source>
        <dbReference type="Google" id="ProtNLM"/>
    </source>
</evidence>
<dbReference type="InterPro" id="IPR008775">
    <property type="entry name" value="Phytyl_CoA_dOase-like"/>
</dbReference>
<organism evidence="2">
    <name type="scientific">Chrysotila carterae</name>
    <name type="common">Marine alga</name>
    <name type="synonym">Syracosphaera carterae</name>
    <dbReference type="NCBI Taxonomy" id="13221"/>
    <lineage>
        <taxon>Eukaryota</taxon>
        <taxon>Haptista</taxon>
        <taxon>Haptophyta</taxon>
        <taxon>Prymnesiophyceae</taxon>
        <taxon>Isochrysidales</taxon>
        <taxon>Isochrysidaceae</taxon>
        <taxon>Chrysotila</taxon>
    </lineage>
</organism>
<name>A0A7S4BEF5_CHRCT</name>
<evidence type="ECO:0000313" key="2">
    <source>
        <dbReference type="EMBL" id="CAE0762452.1"/>
    </source>
</evidence>
<dbReference type="Pfam" id="PF05721">
    <property type="entry name" value="PhyH"/>
    <property type="match status" value="1"/>
</dbReference>
<proteinExistence type="predicted"/>
<reference evidence="2" key="1">
    <citation type="submission" date="2021-01" db="EMBL/GenBank/DDBJ databases">
        <authorList>
            <person name="Corre E."/>
            <person name="Pelletier E."/>
            <person name="Niang G."/>
            <person name="Scheremetjew M."/>
            <person name="Finn R."/>
            <person name="Kale V."/>
            <person name="Holt S."/>
            <person name="Cochrane G."/>
            <person name="Meng A."/>
            <person name="Brown T."/>
            <person name="Cohen L."/>
        </authorList>
    </citation>
    <scope>NUCLEOTIDE SEQUENCE</scope>
    <source>
        <strain evidence="2">CCMP645</strain>
    </source>
</reference>
<accession>A0A7S4BEF5</accession>
<evidence type="ECO:0000256" key="1">
    <source>
        <dbReference type="ARBA" id="ARBA00001962"/>
    </source>
</evidence>
<dbReference type="SUPFAM" id="SSF51197">
    <property type="entry name" value="Clavaminate synthase-like"/>
    <property type="match status" value="1"/>
</dbReference>
<gene>
    <name evidence="2" type="ORF">PCAR00345_LOCUS15064</name>
</gene>
<comment type="cofactor">
    <cofactor evidence="1">
        <name>Fe cation</name>
        <dbReference type="ChEBI" id="CHEBI:24875"/>
    </cofactor>
</comment>
<dbReference type="EMBL" id="HBIZ01023830">
    <property type="protein sequence ID" value="CAE0762452.1"/>
    <property type="molecule type" value="Transcribed_RNA"/>
</dbReference>
<protein>
    <recommendedName>
        <fullName evidence="3">Phytanoyl-CoA dioxygenase</fullName>
    </recommendedName>
</protein>
<dbReference type="AlphaFoldDB" id="A0A7S4BEF5"/>
<dbReference type="PANTHER" id="PTHR20883">
    <property type="entry name" value="PHYTANOYL-COA DIOXYGENASE DOMAIN CONTAINING 1"/>
    <property type="match status" value="1"/>
</dbReference>
<sequence length="268" mass="29507">MQHLLTAQEVDCLRHECYRLHADLANQGIDLCNQDCMLEPDGNLPPEGAPARTDAESYLQVRCKAHCARSREIMEGLLMHKLPSAVLRVLGYDDLDSIAASCCPLLFNEHYVVKPSRRAGRFAWHTDAAHQHEAALCLGGPSNVDSDALLEYVSFWCPLDDIDSTNGALVLLPRSAPQPPFPWQTAANDQCEAWLRRHADGHAHAALVHAGDAVIFSSRLWHCSEPNTSAADRRVIGLFRESRCFLQSSGSTFKLFFAAGASSTASTR</sequence>
<dbReference type="PANTHER" id="PTHR20883:SF46">
    <property type="entry name" value="PHYTANOYL-COA HYDROXYLASE"/>
    <property type="match status" value="1"/>
</dbReference>
<dbReference type="Gene3D" id="2.60.120.620">
    <property type="entry name" value="q2cbj1_9rhob like domain"/>
    <property type="match status" value="1"/>
</dbReference>